<dbReference type="Proteomes" id="UP000183461">
    <property type="component" value="Unassembled WGS sequence"/>
</dbReference>
<evidence type="ECO:0000256" key="3">
    <source>
        <dbReference type="ARBA" id="ARBA00022692"/>
    </source>
</evidence>
<evidence type="ECO:0000313" key="8">
    <source>
        <dbReference type="Proteomes" id="UP000183461"/>
    </source>
</evidence>
<organism evidence="7 8">
    <name type="scientific">Ruminococcus flavefaciens</name>
    <dbReference type="NCBI Taxonomy" id="1265"/>
    <lineage>
        <taxon>Bacteria</taxon>
        <taxon>Bacillati</taxon>
        <taxon>Bacillota</taxon>
        <taxon>Clostridia</taxon>
        <taxon>Eubacteriales</taxon>
        <taxon>Oscillospiraceae</taxon>
        <taxon>Ruminococcus</taxon>
    </lineage>
</organism>
<protein>
    <submittedName>
        <fullName evidence="7">Type IV pilus assembly protein PilA</fullName>
    </submittedName>
</protein>
<dbReference type="SUPFAM" id="SSF54523">
    <property type="entry name" value="Pili subunits"/>
    <property type="match status" value="1"/>
</dbReference>
<dbReference type="NCBIfam" id="TIGR02532">
    <property type="entry name" value="IV_pilin_GFxxxE"/>
    <property type="match status" value="1"/>
</dbReference>
<proteinExistence type="predicted"/>
<evidence type="ECO:0000256" key="2">
    <source>
        <dbReference type="ARBA" id="ARBA00022481"/>
    </source>
</evidence>
<dbReference type="EMBL" id="FPIP01000003">
    <property type="protein sequence ID" value="SFW31011.1"/>
    <property type="molecule type" value="Genomic_DNA"/>
</dbReference>
<evidence type="ECO:0000256" key="4">
    <source>
        <dbReference type="ARBA" id="ARBA00022989"/>
    </source>
</evidence>
<keyword evidence="5 6" id="KW-0472">Membrane</keyword>
<keyword evidence="4 6" id="KW-1133">Transmembrane helix</keyword>
<dbReference type="PANTHER" id="PTHR30093:SF44">
    <property type="entry name" value="TYPE II SECRETION SYSTEM CORE PROTEIN G"/>
    <property type="match status" value="1"/>
</dbReference>
<feature type="transmembrane region" description="Helical" evidence="6">
    <location>
        <begin position="12"/>
        <end position="32"/>
    </location>
</feature>
<dbReference type="AlphaFoldDB" id="A0A1K1N6N8"/>
<evidence type="ECO:0000256" key="6">
    <source>
        <dbReference type="SAM" id="Phobius"/>
    </source>
</evidence>
<dbReference type="InterPro" id="IPR045584">
    <property type="entry name" value="Pilin-like"/>
</dbReference>
<dbReference type="InterPro" id="IPR012902">
    <property type="entry name" value="N_methyl_site"/>
</dbReference>
<dbReference type="Gene3D" id="3.30.700.10">
    <property type="entry name" value="Glycoprotein, Type 4 Pilin"/>
    <property type="match status" value="1"/>
</dbReference>
<sequence length="206" mass="22234">MIKMILNIFYRLNNRAIILSKSNFLLVVFRYSKISFTLIELIVVIAIIGVLAAILVPAMLGYVRKSKVSSANSAANSLQKAINTALVEIDEETEEAGRINEISYTHDESSVSLDITATSTSTSIDASNTYKKIANYMDKVSKLDFFAECKGGVCTAVACQQDGAKYVGTAPGGIVTVDTYEDYSDNISAAFVAAKTKAETQRAAKS</sequence>
<dbReference type="GO" id="GO:0016020">
    <property type="term" value="C:membrane"/>
    <property type="evidence" value="ECO:0007669"/>
    <property type="project" value="UniProtKB-SubCell"/>
</dbReference>
<feature type="transmembrane region" description="Helical" evidence="6">
    <location>
        <begin position="38"/>
        <end position="63"/>
    </location>
</feature>
<dbReference type="PANTHER" id="PTHR30093">
    <property type="entry name" value="GENERAL SECRETION PATHWAY PROTEIN G"/>
    <property type="match status" value="1"/>
</dbReference>
<name>A0A1K1N6N8_RUMFL</name>
<evidence type="ECO:0000256" key="1">
    <source>
        <dbReference type="ARBA" id="ARBA00004167"/>
    </source>
</evidence>
<dbReference type="Pfam" id="PF07963">
    <property type="entry name" value="N_methyl"/>
    <property type="match status" value="1"/>
</dbReference>
<dbReference type="RefSeq" id="WP_242940097.1">
    <property type="nucleotide sequence ID" value="NZ_FPIP01000003.1"/>
</dbReference>
<keyword evidence="2" id="KW-0488">Methylation</keyword>
<reference evidence="7 8" key="1">
    <citation type="submission" date="2016-11" db="EMBL/GenBank/DDBJ databases">
        <authorList>
            <person name="Jaros S."/>
            <person name="Januszkiewicz K."/>
            <person name="Wedrychowicz H."/>
        </authorList>
    </citation>
    <scope>NUCLEOTIDE SEQUENCE [LARGE SCALE GENOMIC DNA]</scope>
    <source>
        <strain evidence="7 8">YL228</strain>
    </source>
</reference>
<keyword evidence="3 6" id="KW-0812">Transmembrane</keyword>
<accession>A0A1K1N6N8</accession>
<evidence type="ECO:0000256" key="5">
    <source>
        <dbReference type="ARBA" id="ARBA00023136"/>
    </source>
</evidence>
<comment type="subcellular location">
    <subcellularLocation>
        <location evidence="1">Membrane</location>
        <topology evidence="1">Single-pass membrane protein</topology>
    </subcellularLocation>
</comment>
<evidence type="ECO:0000313" key="7">
    <source>
        <dbReference type="EMBL" id="SFW31011.1"/>
    </source>
</evidence>
<gene>
    <name evidence="7" type="ORF">SAMN02910280_1773</name>
</gene>